<accession>A0ABV7HI75</accession>
<dbReference type="InterPro" id="IPR013433">
    <property type="entry name" value="PHA_gran_rgn"/>
</dbReference>
<dbReference type="Pfam" id="PF09650">
    <property type="entry name" value="PHA_gran_rgn"/>
    <property type="match status" value="1"/>
</dbReference>
<organism evidence="1 2">
    <name type="scientific">Litoribrevibacter euphylliae</name>
    <dbReference type="NCBI Taxonomy" id="1834034"/>
    <lineage>
        <taxon>Bacteria</taxon>
        <taxon>Pseudomonadati</taxon>
        <taxon>Pseudomonadota</taxon>
        <taxon>Gammaproteobacteria</taxon>
        <taxon>Oceanospirillales</taxon>
        <taxon>Oceanospirillaceae</taxon>
        <taxon>Litoribrevibacter</taxon>
    </lineage>
</organism>
<dbReference type="RefSeq" id="WP_386722301.1">
    <property type="nucleotide sequence ID" value="NZ_JBHRSZ010000006.1"/>
</dbReference>
<evidence type="ECO:0000313" key="2">
    <source>
        <dbReference type="Proteomes" id="UP001595476"/>
    </source>
</evidence>
<proteinExistence type="predicted"/>
<gene>
    <name evidence="1" type="ORF">ACFOEK_15180</name>
</gene>
<protein>
    <submittedName>
        <fullName evidence="1">Polyhydroxyalkanoic acid system family protein</fullName>
    </submittedName>
</protein>
<dbReference type="Proteomes" id="UP001595476">
    <property type="component" value="Unassembled WGS sequence"/>
</dbReference>
<name>A0ABV7HI75_9GAMM</name>
<keyword evidence="2" id="KW-1185">Reference proteome</keyword>
<dbReference type="EMBL" id="JBHRSZ010000006">
    <property type="protein sequence ID" value="MFC3152376.1"/>
    <property type="molecule type" value="Genomic_DNA"/>
</dbReference>
<reference evidence="2" key="1">
    <citation type="journal article" date="2019" name="Int. J. Syst. Evol. Microbiol.">
        <title>The Global Catalogue of Microorganisms (GCM) 10K type strain sequencing project: providing services to taxonomists for standard genome sequencing and annotation.</title>
        <authorList>
            <consortium name="The Broad Institute Genomics Platform"/>
            <consortium name="The Broad Institute Genome Sequencing Center for Infectious Disease"/>
            <person name="Wu L."/>
            <person name="Ma J."/>
        </authorList>
    </citation>
    <scope>NUCLEOTIDE SEQUENCE [LARGE SCALE GENOMIC DNA]</scope>
    <source>
        <strain evidence="2">KCTC 52438</strain>
    </source>
</reference>
<dbReference type="NCBIfam" id="TIGR02610">
    <property type="entry name" value="PHA_gran_rgn"/>
    <property type="match status" value="1"/>
</dbReference>
<sequence>MAKINVKKNHKLGLEQALKDAEQLALMLADRFDAKYQWKGNKLEFHRTGVKGFLDVTEDTLEVNVELSLLMRPFKAVVEREIHNYFEKELR</sequence>
<comment type="caution">
    <text evidence="1">The sequence shown here is derived from an EMBL/GenBank/DDBJ whole genome shotgun (WGS) entry which is preliminary data.</text>
</comment>
<evidence type="ECO:0000313" key="1">
    <source>
        <dbReference type="EMBL" id="MFC3152376.1"/>
    </source>
</evidence>